<keyword evidence="2" id="KW-0812">Transmembrane</keyword>
<dbReference type="SUPFAM" id="SSF56954">
    <property type="entry name" value="Outer membrane efflux proteins (OEP)"/>
    <property type="match status" value="1"/>
</dbReference>
<evidence type="ECO:0000256" key="2">
    <source>
        <dbReference type="RuleBase" id="RU362097"/>
    </source>
</evidence>
<comment type="caution">
    <text evidence="4">The sequence shown here is derived from an EMBL/GenBank/DDBJ whole genome shotgun (WGS) entry which is preliminary data.</text>
</comment>
<comment type="similarity">
    <text evidence="1 2">Belongs to the outer membrane factor (OMF) (TC 1.B.17) family.</text>
</comment>
<dbReference type="PANTHER" id="PTHR30203">
    <property type="entry name" value="OUTER MEMBRANE CATION EFFLUX PROTEIN"/>
    <property type="match status" value="1"/>
</dbReference>
<protein>
    <submittedName>
        <fullName evidence="4">NodT family efflux transporter outer membrane factor (OMF) lipoprotein</fullName>
    </submittedName>
</protein>
<keyword evidence="2 4" id="KW-0449">Lipoprotein</keyword>
<evidence type="ECO:0000256" key="3">
    <source>
        <dbReference type="SAM" id="MobiDB-lite"/>
    </source>
</evidence>
<sequence length="515" mass="55935">MSPYIVRVAGAVLLTTLAGCMVGPDYHEPKAALPAQWTRQVRQEAAPAHSHAVPDNVDAQWWTVFSDAELSSLVQRVAGANLDVKVATQRLMQARAARRMTGADAMPALEGTASYQHSRSSQNGLVDISGLNGQHDYNVWQPGIDASWELDLWGRVRREIESADASVQATAELRRDVLLSAIAETASDYIQLRGVQAQQAVVEQNLDIARQSLKLTQIRFTDGVATHLETAQAAAQVSGIEARLPVLENQRVHLVNALSFLLGEPPRTLESELDAVHAIPPVPPRVPVGLPSQLAERRPDIREAEAHLHAATADIGVAVGDFYPRITLSANLSLQAMHFGDLDEWSSRMFGVGPALSVPIFEGGRLKGQLELRKAQQREAMIEYQRTVLNAWHEVDNAMSDYDTRQTREEKLDATEAQDSEALENARRQYVAGATDFLNVLTVQRDLLDTQQARVASTTDVSLALVGLYKALGGGWETSFPSAPEAAKVSASTRGELVSSGGSASGESARRPDPE</sequence>
<dbReference type="InterPro" id="IPR010131">
    <property type="entry name" value="MdtP/NodT-like"/>
</dbReference>
<dbReference type="Proteomes" id="UP000247772">
    <property type="component" value="Unassembled WGS sequence"/>
</dbReference>
<gene>
    <name evidence="4" type="ORF">C7410_13247</name>
</gene>
<dbReference type="Gene3D" id="2.20.200.10">
    <property type="entry name" value="Outer membrane efflux proteins (OEP)"/>
    <property type="match status" value="1"/>
</dbReference>
<keyword evidence="2" id="KW-1134">Transmembrane beta strand</keyword>
<reference evidence="4 5" key="1">
    <citation type="submission" date="2018-06" db="EMBL/GenBank/DDBJ databases">
        <title>Genomic Encyclopedia of Type Strains, Phase IV (KMG-V): Genome sequencing to study the core and pangenomes of soil and plant-associated prokaryotes.</title>
        <authorList>
            <person name="Whitman W."/>
        </authorList>
    </citation>
    <scope>NUCLEOTIDE SEQUENCE [LARGE SCALE GENOMIC DNA]</scope>
    <source>
        <strain evidence="4 5">SRCL-318</strain>
    </source>
</reference>
<keyword evidence="2" id="KW-0472">Membrane</keyword>
<dbReference type="Pfam" id="PF02321">
    <property type="entry name" value="OEP"/>
    <property type="match status" value="2"/>
</dbReference>
<organism evidence="4 5">
    <name type="scientific">Paraburkholderia silvatlantica</name>
    <dbReference type="NCBI Taxonomy" id="321895"/>
    <lineage>
        <taxon>Bacteria</taxon>
        <taxon>Pseudomonadati</taxon>
        <taxon>Pseudomonadota</taxon>
        <taxon>Betaproteobacteria</taxon>
        <taxon>Burkholderiales</taxon>
        <taxon>Burkholderiaceae</taxon>
        <taxon>Paraburkholderia</taxon>
    </lineage>
</organism>
<dbReference type="PANTHER" id="PTHR30203:SF25">
    <property type="entry name" value="OUTER MEMBRANE PROTEIN-RELATED"/>
    <property type="match status" value="1"/>
</dbReference>
<dbReference type="EMBL" id="QJSQ01000032">
    <property type="protein sequence ID" value="PYE15735.1"/>
    <property type="molecule type" value="Genomic_DNA"/>
</dbReference>
<evidence type="ECO:0000313" key="4">
    <source>
        <dbReference type="EMBL" id="PYE15735.1"/>
    </source>
</evidence>
<keyword evidence="2" id="KW-0564">Palmitate</keyword>
<evidence type="ECO:0000313" key="5">
    <source>
        <dbReference type="Proteomes" id="UP000247772"/>
    </source>
</evidence>
<accession>A0A2V4TM36</accession>
<name>A0A2V4TM36_9BURK</name>
<evidence type="ECO:0000256" key="1">
    <source>
        <dbReference type="ARBA" id="ARBA00007613"/>
    </source>
</evidence>
<dbReference type="AlphaFoldDB" id="A0A2V4TM36"/>
<feature type="region of interest" description="Disordered" evidence="3">
    <location>
        <begin position="481"/>
        <end position="515"/>
    </location>
</feature>
<dbReference type="Gene3D" id="1.20.1600.10">
    <property type="entry name" value="Outer membrane efflux proteins (OEP)"/>
    <property type="match status" value="1"/>
</dbReference>
<dbReference type="GO" id="GO:0005886">
    <property type="term" value="C:plasma membrane"/>
    <property type="evidence" value="ECO:0007669"/>
    <property type="project" value="UniProtKB-SubCell"/>
</dbReference>
<dbReference type="InterPro" id="IPR003423">
    <property type="entry name" value="OMP_efflux"/>
</dbReference>
<dbReference type="PROSITE" id="PS51257">
    <property type="entry name" value="PROKAR_LIPOPROTEIN"/>
    <property type="match status" value="1"/>
</dbReference>
<dbReference type="GO" id="GO:0015562">
    <property type="term" value="F:efflux transmembrane transporter activity"/>
    <property type="evidence" value="ECO:0007669"/>
    <property type="project" value="InterPro"/>
</dbReference>
<dbReference type="RefSeq" id="WP_181440008.1">
    <property type="nucleotide sequence ID" value="NZ_QJSQ01000032.1"/>
</dbReference>
<proteinExistence type="inferred from homology"/>
<comment type="subcellular location">
    <subcellularLocation>
        <location evidence="2">Cell membrane</location>
        <topology evidence="2">Lipid-anchor</topology>
    </subcellularLocation>
</comment>
<dbReference type="NCBIfam" id="TIGR01845">
    <property type="entry name" value="outer_NodT"/>
    <property type="match status" value="1"/>
</dbReference>